<proteinExistence type="predicted"/>
<protein>
    <submittedName>
        <fullName evidence="3">Uncharacterized protein</fullName>
    </submittedName>
</protein>
<feature type="coiled-coil region" evidence="1">
    <location>
        <begin position="239"/>
        <end position="301"/>
    </location>
</feature>
<gene>
    <name evidence="3" type="ORF">AMON00008_LOCUS26600</name>
</gene>
<feature type="region of interest" description="Disordered" evidence="2">
    <location>
        <begin position="1"/>
        <end position="34"/>
    </location>
</feature>
<dbReference type="AlphaFoldDB" id="A0A7S4QW77"/>
<accession>A0A7S4QW77</accession>
<feature type="compositionally biased region" description="Low complexity" evidence="2">
    <location>
        <begin position="7"/>
        <end position="20"/>
    </location>
</feature>
<dbReference type="EMBL" id="HBNR01038497">
    <property type="protein sequence ID" value="CAE4595886.1"/>
    <property type="molecule type" value="Transcribed_RNA"/>
</dbReference>
<name>A0A7S4QW77_9DINO</name>
<evidence type="ECO:0000256" key="1">
    <source>
        <dbReference type="SAM" id="Coils"/>
    </source>
</evidence>
<feature type="compositionally biased region" description="Low complexity" evidence="2">
    <location>
        <begin position="382"/>
        <end position="410"/>
    </location>
</feature>
<organism evidence="3">
    <name type="scientific">Alexandrium monilatum</name>
    <dbReference type="NCBI Taxonomy" id="311494"/>
    <lineage>
        <taxon>Eukaryota</taxon>
        <taxon>Sar</taxon>
        <taxon>Alveolata</taxon>
        <taxon>Dinophyceae</taxon>
        <taxon>Gonyaulacales</taxon>
        <taxon>Pyrocystaceae</taxon>
        <taxon>Alexandrium</taxon>
    </lineage>
</organism>
<evidence type="ECO:0000313" key="3">
    <source>
        <dbReference type="EMBL" id="CAE4595886.1"/>
    </source>
</evidence>
<sequence length="410" mass="42148">MPAVGVARSPSRRPSPSAPALRMPSTPAGGSLAVKPGFDPSLSFVEPCTAAPTLLSPAFAYGVGGSSAVTLAEPGSVAVPAALVPAAPSFSSLAGPATVAVAKAAATAAAAAPVPAAVQAPAVPFAAPPMAAVTSAPPLDLQEDLGEAGRQLAAVVDLAEVKRSLRACGEVREALRGQGDGGAKDLIMVRKEMLRKAAEQLKAQHSIKVEQQMRAQEMLLDQEASVQRMRLQQVFYLRKAQLEQQAAALTSEYSQRKVQETFQKQQEDLQQEFLKQQEKELKRMSEQATKLRANAQEVASLAAKAEAAATVAATIASSPSMVETLAPSLAGRLPWCGSFPASGSLQVPRGAAPRPGALAANHGRVQFSEAAPGGARRGRPGLGLRPAAAAREGELSGSSSSSSRCSSAEG</sequence>
<reference evidence="3" key="1">
    <citation type="submission" date="2021-01" db="EMBL/GenBank/DDBJ databases">
        <authorList>
            <person name="Corre E."/>
            <person name="Pelletier E."/>
            <person name="Niang G."/>
            <person name="Scheremetjew M."/>
            <person name="Finn R."/>
            <person name="Kale V."/>
            <person name="Holt S."/>
            <person name="Cochrane G."/>
            <person name="Meng A."/>
            <person name="Brown T."/>
            <person name="Cohen L."/>
        </authorList>
    </citation>
    <scope>NUCLEOTIDE SEQUENCE</scope>
    <source>
        <strain evidence="3">CCMP3105</strain>
    </source>
</reference>
<feature type="region of interest" description="Disordered" evidence="2">
    <location>
        <begin position="363"/>
        <end position="410"/>
    </location>
</feature>
<keyword evidence="1" id="KW-0175">Coiled coil</keyword>
<evidence type="ECO:0000256" key="2">
    <source>
        <dbReference type="SAM" id="MobiDB-lite"/>
    </source>
</evidence>